<sequence>MEAGITAMNGSPSSAAKYASDTAVEPDDASTTVVPSPIHPLHSA</sequence>
<name>A0A2S8BS30_9MYCO</name>
<evidence type="ECO:0000256" key="1">
    <source>
        <dbReference type="SAM" id="MobiDB-lite"/>
    </source>
</evidence>
<protein>
    <submittedName>
        <fullName evidence="2">Uncharacterized protein</fullName>
    </submittedName>
</protein>
<dbReference type="AlphaFoldDB" id="A0A2S8BS30"/>
<dbReference type="EMBL" id="PPEA01000052">
    <property type="protein sequence ID" value="PQM49452.1"/>
    <property type="molecule type" value="Genomic_DNA"/>
</dbReference>
<evidence type="ECO:0000313" key="2">
    <source>
        <dbReference type="EMBL" id="PQM49452.1"/>
    </source>
</evidence>
<feature type="region of interest" description="Disordered" evidence="1">
    <location>
        <begin position="1"/>
        <end position="44"/>
    </location>
</feature>
<accession>A0A2S8BS30</accession>
<dbReference type="Proteomes" id="UP000238296">
    <property type="component" value="Unassembled WGS sequence"/>
</dbReference>
<evidence type="ECO:0000313" key="3">
    <source>
        <dbReference type="Proteomes" id="UP000238296"/>
    </source>
</evidence>
<organism evidence="2 3">
    <name type="scientific">Mycobacterium talmoniae</name>
    <dbReference type="NCBI Taxonomy" id="1858794"/>
    <lineage>
        <taxon>Bacteria</taxon>
        <taxon>Bacillati</taxon>
        <taxon>Actinomycetota</taxon>
        <taxon>Actinomycetes</taxon>
        <taxon>Mycobacteriales</taxon>
        <taxon>Mycobacteriaceae</taxon>
        <taxon>Mycobacterium</taxon>
    </lineage>
</organism>
<gene>
    <name evidence="2" type="ORF">C1Y40_00317</name>
</gene>
<comment type="caution">
    <text evidence="2">The sequence shown here is derived from an EMBL/GenBank/DDBJ whole genome shotgun (WGS) entry which is preliminary data.</text>
</comment>
<reference evidence="2 3" key="1">
    <citation type="journal article" date="2017" name="Int. J. Syst. Evol. Microbiol.">
        <title>Mycobacterium talmoniae sp. nov., a slowly growing mycobacterium isolated from human respiratory samples.</title>
        <authorList>
            <person name="Davidson R.M."/>
            <person name="DeGroote M.A."/>
            <person name="Marola J.L."/>
            <person name="Buss S."/>
            <person name="Jones V."/>
            <person name="McNeil M.R."/>
            <person name="Freifeld A.G."/>
            <person name="Elaine Epperson L."/>
            <person name="Hasan N.A."/>
            <person name="Jackson M."/>
            <person name="Iwen P.C."/>
            <person name="Salfinger M."/>
            <person name="Strong M."/>
        </authorList>
    </citation>
    <scope>NUCLEOTIDE SEQUENCE [LARGE SCALE GENOMIC DNA]</scope>
    <source>
        <strain evidence="2 3">ATCC BAA-2683</strain>
    </source>
</reference>
<proteinExistence type="predicted"/>